<dbReference type="EMBL" id="KN824840">
    <property type="protein sequence ID" value="KIL00183.1"/>
    <property type="molecule type" value="Genomic_DNA"/>
</dbReference>
<protein>
    <submittedName>
        <fullName evidence="2">Uncharacterized protein</fullName>
    </submittedName>
</protein>
<feature type="region of interest" description="Disordered" evidence="1">
    <location>
        <begin position="57"/>
        <end position="83"/>
    </location>
</feature>
<dbReference type="InParanoid" id="A0A0D0DMX6"/>
<proteinExistence type="predicted"/>
<sequence length="83" mass="8703">MARSPCCITKGSEGRENVLCVVPLCSSLYCVVRCKTCIANGTGPIAKLPHGLMQILQPPGGRQVTRGEGVSPEGKRKGDAAYS</sequence>
<name>A0A0D0DMX6_9AGAM</name>
<keyword evidence="3" id="KW-1185">Reference proteome</keyword>
<reference evidence="2 3" key="1">
    <citation type="submission" date="2014-04" db="EMBL/GenBank/DDBJ databases">
        <authorList>
            <consortium name="DOE Joint Genome Institute"/>
            <person name="Kuo A."/>
            <person name="Kohler A."/>
            <person name="Jargeat P."/>
            <person name="Nagy L.G."/>
            <person name="Floudas D."/>
            <person name="Copeland A."/>
            <person name="Barry K.W."/>
            <person name="Cichocki N."/>
            <person name="Veneault-Fourrey C."/>
            <person name="LaButti K."/>
            <person name="Lindquist E.A."/>
            <person name="Lipzen A."/>
            <person name="Lundell T."/>
            <person name="Morin E."/>
            <person name="Murat C."/>
            <person name="Sun H."/>
            <person name="Tunlid A."/>
            <person name="Henrissat B."/>
            <person name="Grigoriev I.V."/>
            <person name="Hibbett D.S."/>
            <person name="Martin F."/>
            <person name="Nordberg H.P."/>
            <person name="Cantor M.N."/>
            <person name="Hua S.X."/>
        </authorList>
    </citation>
    <scope>NUCLEOTIDE SEQUENCE [LARGE SCALE GENOMIC DNA]</scope>
    <source>
        <strain evidence="2 3">Ve08.2h10</strain>
    </source>
</reference>
<gene>
    <name evidence="2" type="ORF">PAXRUDRAFT_332325</name>
</gene>
<dbReference type="AlphaFoldDB" id="A0A0D0DMX6"/>
<accession>A0A0D0DMX6</accession>
<evidence type="ECO:0000313" key="2">
    <source>
        <dbReference type="EMBL" id="KIL00183.1"/>
    </source>
</evidence>
<dbReference type="HOGENOM" id="CLU_2543240_0_0_1"/>
<evidence type="ECO:0000256" key="1">
    <source>
        <dbReference type="SAM" id="MobiDB-lite"/>
    </source>
</evidence>
<feature type="compositionally biased region" description="Basic and acidic residues" evidence="1">
    <location>
        <begin position="73"/>
        <end position="83"/>
    </location>
</feature>
<organism evidence="2 3">
    <name type="scientific">Paxillus rubicundulus Ve08.2h10</name>
    <dbReference type="NCBI Taxonomy" id="930991"/>
    <lineage>
        <taxon>Eukaryota</taxon>
        <taxon>Fungi</taxon>
        <taxon>Dikarya</taxon>
        <taxon>Basidiomycota</taxon>
        <taxon>Agaricomycotina</taxon>
        <taxon>Agaricomycetes</taxon>
        <taxon>Agaricomycetidae</taxon>
        <taxon>Boletales</taxon>
        <taxon>Paxilineae</taxon>
        <taxon>Paxillaceae</taxon>
        <taxon>Paxillus</taxon>
    </lineage>
</organism>
<reference evidence="3" key="2">
    <citation type="submission" date="2015-01" db="EMBL/GenBank/DDBJ databases">
        <title>Evolutionary Origins and Diversification of the Mycorrhizal Mutualists.</title>
        <authorList>
            <consortium name="DOE Joint Genome Institute"/>
            <consortium name="Mycorrhizal Genomics Consortium"/>
            <person name="Kohler A."/>
            <person name="Kuo A."/>
            <person name="Nagy L.G."/>
            <person name="Floudas D."/>
            <person name="Copeland A."/>
            <person name="Barry K.W."/>
            <person name="Cichocki N."/>
            <person name="Veneault-Fourrey C."/>
            <person name="LaButti K."/>
            <person name="Lindquist E.A."/>
            <person name="Lipzen A."/>
            <person name="Lundell T."/>
            <person name="Morin E."/>
            <person name="Murat C."/>
            <person name="Riley R."/>
            <person name="Ohm R."/>
            <person name="Sun H."/>
            <person name="Tunlid A."/>
            <person name="Henrissat B."/>
            <person name="Grigoriev I.V."/>
            <person name="Hibbett D.S."/>
            <person name="Martin F."/>
        </authorList>
    </citation>
    <scope>NUCLEOTIDE SEQUENCE [LARGE SCALE GENOMIC DNA]</scope>
    <source>
        <strain evidence="3">Ve08.2h10</strain>
    </source>
</reference>
<dbReference type="Proteomes" id="UP000054538">
    <property type="component" value="Unassembled WGS sequence"/>
</dbReference>
<evidence type="ECO:0000313" key="3">
    <source>
        <dbReference type="Proteomes" id="UP000054538"/>
    </source>
</evidence>